<reference evidence="2" key="1">
    <citation type="journal article" date="2013" name="Nature">
        <title>Draft genome of the wheat A-genome progenitor Triticum urartu.</title>
        <authorList>
            <person name="Ling H.Q."/>
            <person name="Zhao S."/>
            <person name="Liu D."/>
            <person name="Wang J."/>
            <person name="Sun H."/>
            <person name="Zhang C."/>
            <person name="Fan H."/>
            <person name="Li D."/>
            <person name="Dong L."/>
            <person name="Tao Y."/>
            <person name="Gao C."/>
            <person name="Wu H."/>
            <person name="Li Y."/>
            <person name="Cui Y."/>
            <person name="Guo X."/>
            <person name="Zheng S."/>
            <person name="Wang B."/>
            <person name="Yu K."/>
            <person name="Liang Q."/>
            <person name="Yang W."/>
            <person name="Lou X."/>
            <person name="Chen J."/>
            <person name="Feng M."/>
            <person name="Jian J."/>
            <person name="Zhang X."/>
            <person name="Luo G."/>
            <person name="Jiang Y."/>
            <person name="Liu J."/>
            <person name="Wang Z."/>
            <person name="Sha Y."/>
            <person name="Zhang B."/>
            <person name="Wu H."/>
            <person name="Tang D."/>
            <person name="Shen Q."/>
            <person name="Xue P."/>
            <person name="Zou S."/>
            <person name="Wang X."/>
            <person name="Liu X."/>
            <person name="Wang F."/>
            <person name="Yang Y."/>
            <person name="An X."/>
            <person name="Dong Z."/>
            <person name="Zhang K."/>
            <person name="Zhang X."/>
            <person name="Luo M.C."/>
            <person name="Dvorak J."/>
            <person name="Tong Y."/>
            <person name="Wang J."/>
            <person name="Yang H."/>
            <person name="Li Z."/>
            <person name="Wang D."/>
            <person name="Zhang A."/>
            <person name="Wang J."/>
        </authorList>
    </citation>
    <scope>NUCLEOTIDE SEQUENCE</scope>
    <source>
        <strain evidence="2">cv. G1812</strain>
    </source>
</reference>
<dbReference type="Proteomes" id="UP000015106">
    <property type="component" value="Chromosome 1"/>
</dbReference>
<evidence type="ECO:0000313" key="2">
    <source>
        <dbReference type="Proteomes" id="UP000015106"/>
    </source>
</evidence>
<protein>
    <submittedName>
        <fullName evidence="1">Uncharacterized protein</fullName>
    </submittedName>
</protein>
<evidence type="ECO:0000313" key="1">
    <source>
        <dbReference type="EnsemblPlants" id="TuG1812G0100000769.01.T01.cds417664"/>
    </source>
</evidence>
<organism evidence="1 2">
    <name type="scientific">Triticum urartu</name>
    <name type="common">Red wild einkorn</name>
    <name type="synonym">Crithodium urartu</name>
    <dbReference type="NCBI Taxonomy" id="4572"/>
    <lineage>
        <taxon>Eukaryota</taxon>
        <taxon>Viridiplantae</taxon>
        <taxon>Streptophyta</taxon>
        <taxon>Embryophyta</taxon>
        <taxon>Tracheophyta</taxon>
        <taxon>Spermatophyta</taxon>
        <taxon>Magnoliopsida</taxon>
        <taxon>Liliopsida</taxon>
        <taxon>Poales</taxon>
        <taxon>Poaceae</taxon>
        <taxon>BOP clade</taxon>
        <taxon>Pooideae</taxon>
        <taxon>Triticodae</taxon>
        <taxon>Triticeae</taxon>
        <taxon>Triticinae</taxon>
        <taxon>Triticum</taxon>
    </lineage>
</organism>
<dbReference type="EnsemblPlants" id="TuG1812G0100000769.01.T01">
    <property type="protein sequence ID" value="TuG1812G0100000769.01.T01.cds417664"/>
    <property type="gene ID" value="TuG1812G0100000769.01"/>
</dbReference>
<dbReference type="Gramene" id="TuG1812G0100000769.01.T01">
    <property type="protein sequence ID" value="TuG1812G0100000769.01.T01.cds417664"/>
    <property type="gene ID" value="TuG1812G0100000769.01"/>
</dbReference>
<name>A0A8R7NWN2_TRIUA</name>
<accession>A0A8R7NWN2</accession>
<reference evidence="1" key="3">
    <citation type="submission" date="2022-06" db="UniProtKB">
        <authorList>
            <consortium name="EnsemblPlants"/>
        </authorList>
    </citation>
    <scope>IDENTIFICATION</scope>
</reference>
<keyword evidence="2" id="KW-1185">Reference proteome</keyword>
<sequence>MYRTSTYILGSPDCSILFMQQNYRISTYHCSVVFCVYQYLYHYNTPVLNLDSPPHLFFSPLGY</sequence>
<dbReference type="AlphaFoldDB" id="A0A8R7NWN2"/>
<reference evidence="1" key="2">
    <citation type="submission" date="2018-03" db="EMBL/GenBank/DDBJ databases">
        <title>The Triticum urartu genome reveals the dynamic nature of wheat genome evolution.</title>
        <authorList>
            <person name="Ling H."/>
            <person name="Ma B."/>
            <person name="Shi X."/>
            <person name="Liu H."/>
            <person name="Dong L."/>
            <person name="Sun H."/>
            <person name="Cao Y."/>
            <person name="Gao Q."/>
            <person name="Zheng S."/>
            <person name="Li Y."/>
            <person name="Yu Y."/>
            <person name="Du H."/>
            <person name="Qi M."/>
            <person name="Li Y."/>
            <person name="Yu H."/>
            <person name="Cui Y."/>
            <person name="Wang N."/>
            <person name="Chen C."/>
            <person name="Wu H."/>
            <person name="Zhao Y."/>
            <person name="Zhang J."/>
            <person name="Li Y."/>
            <person name="Zhou W."/>
            <person name="Zhang B."/>
            <person name="Hu W."/>
            <person name="Eijk M."/>
            <person name="Tang J."/>
            <person name="Witsenboer H."/>
            <person name="Zhao S."/>
            <person name="Li Z."/>
            <person name="Zhang A."/>
            <person name="Wang D."/>
            <person name="Liang C."/>
        </authorList>
    </citation>
    <scope>NUCLEOTIDE SEQUENCE [LARGE SCALE GENOMIC DNA]</scope>
    <source>
        <strain evidence="1">cv. G1812</strain>
    </source>
</reference>
<proteinExistence type="predicted"/>